<sequence length="405" mass="44715">MPCWQPPQFGVPCRWQGDATRGALVERSQGETLIFVDVDGVLNVGVRVKGEAPINLSDSNYERALSLEGEQNYHADLVLAAARHELCHGEGSTYAKFISKTPSDVSEVLVGRLVELLRVAGPGCTAVLSSSWRKPQHRKMLRRLEERISAHLGASFAFREFTMQRKESGPEDRLETIGQYLATLGRKRQRSLGSLRVLVLEDFCISPLRDIRCCDCDVPKGRAPVNVSRANVPVDSVADAERFLEARAAFVAWDVRVKVIHTYDAFVSPEGLFMEVGCGLTMEHHCAALSFLGSRCEHCALKAPEDAQVQDGQASADKTGGGYLFGLEALQNMNTIMVKTESLEEPVTVSQEALQNMNTIMVKMERLEEPVTVSQEALQNMNTIMVKTERLEEPVTAGQEALAPR</sequence>
<protein>
    <submittedName>
        <fullName evidence="1">Uncharacterized protein</fullName>
    </submittedName>
</protein>
<proteinExistence type="predicted"/>
<dbReference type="AlphaFoldDB" id="A0A7S4UF76"/>
<gene>
    <name evidence="1" type="ORF">AMON00008_LOCUS962</name>
</gene>
<accession>A0A7S4UF76</accession>
<organism evidence="1">
    <name type="scientific">Alexandrium monilatum</name>
    <dbReference type="NCBI Taxonomy" id="311494"/>
    <lineage>
        <taxon>Eukaryota</taxon>
        <taxon>Sar</taxon>
        <taxon>Alveolata</taxon>
        <taxon>Dinophyceae</taxon>
        <taxon>Gonyaulacales</taxon>
        <taxon>Pyrocystaceae</taxon>
        <taxon>Alexandrium</taxon>
    </lineage>
</organism>
<name>A0A7S4UF76_9DINO</name>
<evidence type="ECO:0000313" key="1">
    <source>
        <dbReference type="EMBL" id="CAE4561343.1"/>
    </source>
</evidence>
<reference evidence="1" key="1">
    <citation type="submission" date="2021-01" db="EMBL/GenBank/DDBJ databases">
        <authorList>
            <person name="Corre E."/>
            <person name="Pelletier E."/>
            <person name="Niang G."/>
            <person name="Scheremetjew M."/>
            <person name="Finn R."/>
            <person name="Kale V."/>
            <person name="Holt S."/>
            <person name="Cochrane G."/>
            <person name="Meng A."/>
            <person name="Brown T."/>
            <person name="Cohen L."/>
        </authorList>
    </citation>
    <scope>NUCLEOTIDE SEQUENCE</scope>
    <source>
        <strain evidence="1">CCMP3105</strain>
    </source>
</reference>
<dbReference type="EMBL" id="HBNR01001358">
    <property type="protein sequence ID" value="CAE4561343.1"/>
    <property type="molecule type" value="Transcribed_RNA"/>
</dbReference>